<dbReference type="SUPFAM" id="SSF109709">
    <property type="entry name" value="KorB DNA-binding domain-like"/>
    <property type="match status" value="1"/>
</dbReference>
<evidence type="ECO:0000313" key="2">
    <source>
        <dbReference type="Proteomes" id="UP000061665"/>
    </source>
</evidence>
<evidence type="ECO:0000313" key="1">
    <source>
        <dbReference type="EMBL" id="KVM19978.1"/>
    </source>
</evidence>
<protein>
    <submittedName>
        <fullName evidence="1">Uncharacterized protein</fullName>
    </submittedName>
</protein>
<comment type="caution">
    <text evidence="1">The sequence shown here is derived from an EMBL/GenBank/DDBJ whole genome shotgun (WGS) entry which is preliminary data.</text>
</comment>
<organism evidence="1 2">
    <name type="scientific">Burkholderia ubonensis</name>
    <dbReference type="NCBI Taxonomy" id="101571"/>
    <lineage>
        <taxon>Bacteria</taxon>
        <taxon>Pseudomonadati</taxon>
        <taxon>Pseudomonadota</taxon>
        <taxon>Betaproteobacteria</taxon>
        <taxon>Burkholderiales</taxon>
        <taxon>Burkholderiaceae</taxon>
        <taxon>Burkholderia</taxon>
        <taxon>Burkholderia cepacia complex</taxon>
    </lineage>
</organism>
<reference evidence="1 2" key="1">
    <citation type="submission" date="2015-11" db="EMBL/GenBank/DDBJ databases">
        <title>Expanding the genomic diversity of Burkholderia species for the development of highly accurate diagnostics.</title>
        <authorList>
            <person name="Sahl J."/>
            <person name="Keim P."/>
            <person name="Wagner D."/>
        </authorList>
    </citation>
    <scope>NUCLEOTIDE SEQUENCE [LARGE SCALE GENOMIC DNA]</scope>
    <source>
        <strain evidence="1 2">MSMB2058</strain>
    </source>
</reference>
<proteinExistence type="predicted"/>
<name>A0AB73FSV4_9BURK</name>
<dbReference type="Proteomes" id="UP000061665">
    <property type="component" value="Unassembled WGS sequence"/>
</dbReference>
<dbReference type="AlphaFoldDB" id="A0AB73FSV4"/>
<dbReference type="EMBL" id="LOZE01000138">
    <property type="protein sequence ID" value="KVM19978.1"/>
    <property type="molecule type" value="Genomic_DNA"/>
</dbReference>
<sequence length="178" mass="19238">MSPRPHMIKQDDRILHLVHEHIALRTSGASAIDLGLFYRRGLDDGEWSNQADIARSLGISKGYVSKAVRAAGLPDEIVAAVGGRERVSFRVAEALEKVIRIVGLDVARLRASVIGDGQGLRTDDVISSIASGRPPACVGPAVTITVSRTGKFMKVESPHMERLIANLPKIEAFLSMFT</sequence>
<gene>
    <name evidence="1" type="ORF">WJ53_22980</name>
</gene>
<accession>A0AB73FSV4</accession>
<dbReference type="Gene3D" id="1.10.10.2830">
    <property type="match status" value="1"/>
</dbReference>